<evidence type="ECO:0000313" key="6">
    <source>
        <dbReference type="Proteomes" id="UP000243459"/>
    </source>
</evidence>
<evidence type="ECO:0000256" key="2">
    <source>
        <dbReference type="ARBA" id="ARBA00023043"/>
    </source>
</evidence>
<feature type="region of interest" description="Disordered" evidence="4">
    <location>
        <begin position="556"/>
        <end position="658"/>
    </location>
</feature>
<dbReference type="Pfam" id="PF12796">
    <property type="entry name" value="Ank_2"/>
    <property type="match status" value="2"/>
</dbReference>
<feature type="repeat" description="ANK" evidence="3">
    <location>
        <begin position="183"/>
        <end position="215"/>
    </location>
</feature>
<dbReference type="InterPro" id="IPR002110">
    <property type="entry name" value="Ankyrin_rpt"/>
</dbReference>
<dbReference type="PROSITE" id="PS50297">
    <property type="entry name" value="ANK_REP_REGION"/>
    <property type="match status" value="1"/>
</dbReference>
<accession>A0A5P1FKT0</accession>
<feature type="compositionally biased region" description="Low complexity" evidence="4">
    <location>
        <begin position="613"/>
        <end position="637"/>
    </location>
</feature>
<dbReference type="SUPFAM" id="SSF48403">
    <property type="entry name" value="Ankyrin repeat"/>
    <property type="match status" value="1"/>
</dbReference>
<sequence length="666" mass="72659">MERTVSFQIGDSDNEMSLRPWMKNKQKSTNDMNVRNNSVRHGDAQLHLAVRMGNLAQVKDILTNFQTSRSKGSIWKKNSDGETALLIAAEIGHVEIVHKILKAANRQSVAPDVDNCCDAFHIAAKLGHAEVLKALLQDVPELIKTTDSSNATALYTAAAQDHVNIAQLLLDADDSVASIARNNGKTPLHIASRRGHLEVVRMLLEKDPSLVLKTDKKGQTALHMAAKGQNVMIVREFRNRVSSVIRIVDNKQNTALHTATRKGRSQIVRVVLSFPGIDVNALNKTGETALNVAEKYFNEEIASILREEDINVTKNDQVHPAPSRSPNQLKQAVKFIKQGVQFQLKRSQRTQHQVQELKKKVEKMKCSGLNNAVNSVNVVATLIASVAFAAIFQRASERGSAGGDWRAARSGDRGQRARQRAIVGICGEASSDGEVWRRGEVSGDGDRGGRAPPPSTPDSLFELLMAISPTPSLDNLFENQSVSLQRTNLSENFSEETDLNRGGNNEKAAQTTSKDLAISLEIIPLNICSNASTREELSVGVEGGARSSNICSNASTREELSVGVEGGARSSMREKHGGGARRRGQRRQRGSSERREELVVDEGGAQRRRRGRSSIFDDGGARGRSSASGSASKSTAGEFYDEGGARRRQQEELGHQRGDVKLGIWV</sequence>
<evidence type="ECO:0000256" key="4">
    <source>
        <dbReference type="SAM" id="MobiDB-lite"/>
    </source>
</evidence>
<dbReference type="GO" id="GO:0005886">
    <property type="term" value="C:plasma membrane"/>
    <property type="evidence" value="ECO:0007669"/>
    <property type="project" value="TreeGrafter"/>
</dbReference>
<keyword evidence="2 3" id="KW-0040">ANK repeat</keyword>
<evidence type="ECO:0000256" key="1">
    <source>
        <dbReference type="ARBA" id="ARBA00022737"/>
    </source>
</evidence>
<reference evidence="6" key="1">
    <citation type="journal article" date="2017" name="Nat. Commun.">
        <title>The asparagus genome sheds light on the origin and evolution of a young Y chromosome.</title>
        <authorList>
            <person name="Harkess A."/>
            <person name="Zhou J."/>
            <person name="Xu C."/>
            <person name="Bowers J.E."/>
            <person name="Van der Hulst R."/>
            <person name="Ayyampalayam S."/>
            <person name="Mercati F."/>
            <person name="Riccardi P."/>
            <person name="McKain M.R."/>
            <person name="Kakrana A."/>
            <person name="Tang H."/>
            <person name="Ray J."/>
            <person name="Groenendijk J."/>
            <person name="Arikit S."/>
            <person name="Mathioni S.M."/>
            <person name="Nakano M."/>
            <person name="Shan H."/>
            <person name="Telgmann-Rauber A."/>
            <person name="Kanno A."/>
            <person name="Yue Z."/>
            <person name="Chen H."/>
            <person name="Li W."/>
            <person name="Chen Y."/>
            <person name="Xu X."/>
            <person name="Zhang Y."/>
            <person name="Luo S."/>
            <person name="Chen H."/>
            <person name="Gao J."/>
            <person name="Mao Z."/>
            <person name="Pires J.C."/>
            <person name="Luo M."/>
            <person name="Kudrna D."/>
            <person name="Wing R.A."/>
            <person name="Meyers B.C."/>
            <person name="Yi K."/>
            <person name="Kong H."/>
            <person name="Lavrijsen P."/>
            <person name="Sunseri F."/>
            <person name="Falavigna A."/>
            <person name="Ye Y."/>
            <person name="Leebens-Mack J.H."/>
            <person name="Chen G."/>
        </authorList>
    </citation>
    <scope>NUCLEOTIDE SEQUENCE [LARGE SCALE GENOMIC DNA]</scope>
    <source>
        <strain evidence="6">cv. DH0086</strain>
    </source>
</reference>
<dbReference type="Gene3D" id="1.25.40.20">
    <property type="entry name" value="Ankyrin repeat-containing domain"/>
    <property type="match status" value="3"/>
</dbReference>
<dbReference type="PANTHER" id="PTHR24186:SF38">
    <property type="entry name" value="ANKYRIN REPEAT FAMILY PROTEIN"/>
    <property type="match status" value="1"/>
</dbReference>
<name>A0A5P1FKT0_ASPOF</name>
<gene>
    <name evidence="5" type="ORF">A4U43_C02F5030</name>
</gene>
<feature type="compositionally biased region" description="Basic residues" evidence="4">
    <location>
        <begin position="578"/>
        <end position="589"/>
    </location>
</feature>
<feature type="compositionally biased region" description="Basic and acidic residues" evidence="4">
    <location>
        <begin position="643"/>
        <end position="658"/>
    </location>
</feature>
<dbReference type="AlphaFoldDB" id="A0A5P1FKT0"/>
<dbReference type="PROSITE" id="PS50088">
    <property type="entry name" value="ANK_REPEAT"/>
    <property type="match status" value="1"/>
</dbReference>
<dbReference type="Gramene" id="ONK77291">
    <property type="protein sequence ID" value="ONK77291"/>
    <property type="gene ID" value="A4U43_C02F5030"/>
</dbReference>
<dbReference type="Proteomes" id="UP000243459">
    <property type="component" value="Chromosome 2"/>
</dbReference>
<organism evidence="5 6">
    <name type="scientific">Asparagus officinalis</name>
    <name type="common">Garden asparagus</name>
    <dbReference type="NCBI Taxonomy" id="4686"/>
    <lineage>
        <taxon>Eukaryota</taxon>
        <taxon>Viridiplantae</taxon>
        <taxon>Streptophyta</taxon>
        <taxon>Embryophyta</taxon>
        <taxon>Tracheophyta</taxon>
        <taxon>Spermatophyta</taxon>
        <taxon>Magnoliopsida</taxon>
        <taxon>Liliopsida</taxon>
        <taxon>Asparagales</taxon>
        <taxon>Asparagaceae</taxon>
        <taxon>Asparagoideae</taxon>
        <taxon>Asparagus</taxon>
    </lineage>
</organism>
<feature type="compositionally biased region" description="Basic and acidic residues" evidence="4">
    <location>
        <begin position="435"/>
        <end position="449"/>
    </location>
</feature>
<dbReference type="InterPro" id="IPR036770">
    <property type="entry name" value="Ankyrin_rpt-contain_sf"/>
</dbReference>
<keyword evidence="1" id="KW-0677">Repeat</keyword>
<protein>
    <submittedName>
        <fullName evidence="5">Uncharacterized protein</fullName>
    </submittedName>
</protein>
<proteinExistence type="predicted"/>
<keyword evidence="6" id="KW-1185">Reference proteome</keyword>
<evidence type="ECO:0000256" key="3">
    <source>
        <dbReference type="PROSITE-ProRule" id="PRU00023"/>
    </source>
</evidence>
<dbReference type="SMART" id="SM00248">
    <property type="entry name" value="ANK"/>
    <property type="match status" value="8"/>
</dbReference>
<feature type="region of interest" description="Disordered" evidence="4">
    <location>
        <begin position="435"/>
        <end position="458"/>
    </location>
</feature>
<dbReference type="PANTHER" id="PTHR24186">
    <property type="entry name" value="PROTEIN PHOSPHATASE 1 REGULATORY SUBUNIT"/>
    <property type="match status" value="1"/>
</dbReference>
<dbReference type="Pfam" id="PF00023">
    <property type="entry name" value="Ank"/>
    <property type="match status" value="1"/>
</dbReference>
<evidence type="ECO:0000313" key="5">
    <source>
        <dbReference type="EMBL" id="ONK77291.1"/>
    </source>
</evidence>
<dbReference type="EMBL" id="CM007382">
    <property type="protein sequence ID" value="ONK77291.1"/>
    <property type="molecule type" value="Genomic_DNA"/>
</dbReference>